<accession>A0AAD9DPL1</accession>
<sequence>MVACIRCWNPVGIVFGRYSSVPTSQILDPNLVVIFHQPPHHRNIVCRRMPGRKSKKNKKGKKAQNRSSPALMGKSSICLSTLSTATTGESAPGKFWGSPGCSSGEDSAEPYRPLTEYENWYKGDQYPGPESAGSNYPYWDYWKSYGEYE</sequence>
<dbReference type="EMBL" id="JAROKS010000023">
    <property type="protein sequence ID" value="KAK1787232.1"/>
    <property type="molecule type" value="Genomic_DNA"/>
</dbReference>
<feature type="region of interest" description="Disordered" evidence="1">
    <location>
        <begin position="87"/>
        <end position="108"/>
    </location>
</feature>
<evidence type="ECO:0000313" key="3">
    <source>
        <dbReference type="Proteomes" id="UP001239994"/>
    </source>
</evidence>
<feature type="compositionally biased region" description="Basic residues" evidence="1">
    <location>
        <begin position="48"/>
        <end position="64"/>
    </location>
</feature>
<gene>
    <name evidence="2" type="ORF">P4O66_002749</name>
</gene>
<organism evidence="2 3">
    <name type="scientific">Electrophorus voltai</name>
    <dbReference type="NCBI Taxonomy" id="2609070"/>
    <lineage>
        <taxon>Eukaryota</taxon>
        <taxon>Metazoa</taxon>
        <taxon>Chordata</taxon>
        <taxon>Craniata</taxon>
        <taxon>Vertebrata</taxon>
        <taxon>Euteleostomi</taxon>
        <taxon>Actinopterygii</taxon>
        <taxon>Neopterygii</taxon>
        <taxon>Teleostei</taxon>
        <taxon>Ostariophysi</taxon>
        <taxon>Gymnotiformes</taxon>
        <taxon>Gymnotoidei</taxon>
        <taxon>Gymnotidae</taxon>
        <taxon>Electrophorus</taxon>
    </lineage>
</organism>
<proteinExistence type="predicted"/>
<evidence type="ECO:0000256" key="1">
    <source>
        <dbReference type="SAM" id="MobiDB-lite"/>
    </source>
</evidence>
<comment type="caution">
    <text evidence="2">The sequence shown here is derived from an EMBL/GenBank/DDBJ whole genome shotgun (WGS) entry which is preliminary data.</text>
</comment>
<protein>
    <submittedName>
        <fullName evidence="2">Uncharacterized protein</fullName>
    </submittedName>
</protein>
<name>A0AAD9DPL1_9TELE</name>
<keyword evidence="3" id="KW-1185">Reference proteome</keyword>
<dbReference type="Proteomes" id="UP001239994">
    <property type="component" value="Unassembled WGS sequence"/>
</dbReference>
<reference evidence="2" key="1">
    <citation type="submission" date="2023-03" db="EMBL/GenBank/DDBJ databases">
        <title>Electrophorus voltai genome.</title>
        <authorList>
            <person name="Bian C."/>
        </authorList>
    </citation>
    <scope>NUCLEOTIDE SEQUENCE</scope>
    <source>
        <strain evidence="2">CB-2022</strain>
        <tissue evidence="2">Muscle</tissue>
    </source>
</reference>
<feature type="region of interest" description="Disordered" evidence="1">
    <location>
        <begin position="48"/>
        <end position="74"/>
    </location>
</feature>
<dbReference type="AlphaFoldDB" id="A0AAD9DPL1"/>
<evidence type="ECO:0000313" key="2">
    <source>
        <dbReference type="EMBL" id="KAK1787232.1"/>
    </source>
</evidence>